<name>A0ABS4EXQ8_9CLOT</name>
<sequence length="587" mass="68852">MISKVMDSIKSIKKDHLDDVILDGYVPADGTYIIIEPDEGGNLHETFRTDILMDKKTKTVDRTIDKFSLLCKLDYNSKLDIQKAIDRKKIIQSNNYLSFFIKKESLIEDSKTKKRKLTEEIIDNYYKILENPLIKYEKKPKAKALYLSVEEELGEVDKEKILQIKNWIKENIFNLNIDSSKNYLKIFFFYDEDSFEREGKRYLIPNIYNSNDFNIETEEGIIGLPNDNMGLNSKKPYLENKTRKVKVPYLINQEEVLLQKKIFDYLFNLASEGKYNIYIGEDDIKALKDGESLERNFSGMYLRIRKGKETEIIDSDVISNYSPYLKTSFEFKNVLDIDTDILYKNKKENDDVEEYDKKIKLRDIESLINIFFFNRFLIKNYFSEDIPIKEEAIKRALIMSRNKLGEWFYKGNNNNLWNVLNKSADLVIKSNLENGYFIKAMNEFNLKYSLKEYLVKGDESMADILSSIKDNLRIKIFEKGDSKIDNDNEYFFAVGQLTGFLLGKSKGKNKPLSLANPIINAKNNELIKRKLGQLYMKYNYDLDLDKDVRFKNLYSMIIGYEIEGNINKDLIIAGYLSNNIIYEKKES</sequence>
<dbReference type="EMBL" id="JAGGJZ010000001">
    <property type="protein sequence ID" value="MBP1888794.1"/>
    <property type="molecule type" value="Genomic_DNA"/>
</dbReference>
<protein>
    <submittedName>
        <fullName evidence="1">CRISPR-associated protein Csh1</fullName>
    </submittedName>
</protein>
<gene>
    <name evidence="1" type="ORF">J2Z53_000373</name>
</gene>
<organism evidence="1 2">
    <name type="scientific">Clostridium moniliforme</name>
    <dbReference type="NCBI Taxonomy" id="39489"/>
    <lineage>
        <taxon>Bacteria</taxon>
        <taxon>Bacillati</taxon>
        <taxon>Bacillota</taxon>
        <taxon>Clostridia</taxon>
        <taxon>Eubacteriales</taxon>
        <taxon>Clostridiaceae</taxon>
        <taxon>Clostridium</taxon>
    </lineage>
</organism>
<evidence type="ECO:0000313" key="2">
    <source>
        <dbReference type="Proteomes" id="UP000783390"/>
    </source>
</evidence>
<proteinExistence type="predicted"/>
<comment type="caution">
    <text evidence="1">The sequence shown here is derived from an EMBL/GenBank/DDBJ whole genome shotgun (WGS) entry which is preliminary data.</text>
</comment>
<dbReference type="RefSeq" id="WP_209795522.1">
    <property type="nucleotide sequence ID" value="NZ_JAGGJZ010000001.1"/>
</dbReference>
<keyword evidence="2" id="KW-1185">Reference proteome</keyword>
<evidence type="ECO:0000313" key="1">
    <source>
        <dbReference type="EMBL" id="MBP1888794.1"/>
    </source>
</evidence>
<reference evidence="1 2" key="1">
    <citation type="submission" date="2021-03" db="EMBL/GenBank/DDBJ databases">
        <title>Genomic Encyclopedia of Type Strains, Phase IV (KMG-IV): sequencing the most valuable type-strain genomes for metagenomic binning, comparative biology and taxonomic classification.</title>
        <authorList>
            <person name="Goeker M."/>
        </authorList>
    </citation>
    <scope>NUCLEOTIDE SEQUENCE [LARGE SCALE GENOMIC DNA]</scope>
    <source>
        <strain evidence="1 2">DSM 3984</strain>
    </source>
</reference>
<dbReference type="Proteomes" id="UP000783390">
    <property type="component" value="Unassembled WGS sequence"/>
</dbReference>
<accession>A0ABS4EXQ8</accession>